<proteinExistence type="inferred from homology"/>
<dbReference type="Proteomes" id="UP000001194">
    <property type="component" value="Unassembled WGS sequence"/>
</dbReference>
<evidence type="ECO:0000313" key="4">
    <source>
        <dbReference type="Proteomes" id="UP000001194"/>
    </source>
</evidence>
<dbReference type="OrthoDB" id="354769at2759"/>
<sequence length="548" mass="61772">MSDCSSDDFSIFDFSAFTEDDFARLDAIQNNISSPREMEKEDSFQIDTSAILNLESLTEEDFAKLDTMIAQGDPSIAIELEEPPLEKEKEEKTPIQQFRHNGILSVSDLVSPFWCEVQFDYGLRQRRSRPIEKRPRSFVSSKGKKISVAKSVAAKNDVRTKQGKAVHKELEREIRQEELKVEIRSEEERWAIRMVNIIASLKTIIEEGFTREMPVFGVIHDKVIVGIVDEVYKPPLTTKATPGNHVSAIYKNESASITPPPLTHSHLPSSNAQLHTLRIIDTKTRLNESLPRDEDTLSSRLQVMLYHRLLSDLVTLNPPYDFPALWKKLGLRSAQNFSTAFLVEAKLISHSDDFQVVCLDDLATSWHNLVACSNISSVDPTSELVYRLQPESGKGKGKMRTPAVSQSDGYDNNVAKVENTSGNVGTSALADDPGDLALQWAIQRSFDRSDTSDSRIGEKSNVQLHELKNEIDQFKIIGRKKVSYDGSFLDNHITDIFRWWSGLRKPRGVPIELVRRCYTCEYCSDCEWREEKAKESGAGVQSSGEASP</sequence>
<reference evidence="3 4" key="1">
    <citation type="journal article" date="2008" name="Nature">
        <title>The genome of Laccaria bicolor provides insights into mycorrhizal symbiosis.</title>
        <authorList>
            <person name="Martin F."/>
            <person name="Aerts A."/>
            <person name="Ahren D."/>
            <person name="Brun A."/>
            <person name="Danchin E.G.J."/>
            <person name="Duchaussoy F."/>
            <person name="Gibon J."/>
            <person name="Kohler A."/>
            <person name="Lindquist E."/>
            <person name="Pereda V."/>
            <person name="Salamov A."/>
            <person name="Shapiro H.J."/>
            <person name="Wuyts J."/>
            <person name="Blaudez D."/>
            <person name="Buee M."/>
            <person name="Brokstein P."/>
            <person name="Canbaeck B."/>
            <person name="Cohen D."/>
            <person name="Courty P.E."/>
            <person name="Coutinho P.M."/>
            <person name="Delaruelle C."/>
            <person name="Detter J.C."/>
            <person name="Deveau A."/>
            <person name="DiFazio S."/>
            <person name="Duplessis S."/>
            <person name="Fraissinet-Tachet L."/>
            <person name="Lucic E."/>
            <person name="Frey-Klett P."/>
            <person name="Fourrey C."/>
            <person name="Feussner I."/>
            <person name="Gay G."/>
            <person name="Grimwood J."/>
            <person name="Hoegger P.J."/>
            <person name="Jain P."/>
            <person name="Kilaru S."/>
            <person name="Labbe J."/>
            <person name="Lin Y.C."/>
            <person name="Legue V."/>
            <person name="Le Tacon F."/>
            <person name="Marmeisse R."/>
            <person name="Melayah D."/>
            <person name="Montanini B."/>
            <person name="Muratet M."/>
            <person name="Nehls U."/>
            <person name="Niculita-Hirzel H."/>
            <person name="Oudot-Le Secq M.P."/>
            <person name="Peter M."/>
            <person name="Quesneville H."/>
            <person name="Rajashekar B."/>
            <person name="Reich M."/>
            <person name="Rouhier N."/>
            <person name="Schmutz J."/>
            <person name="Yin T."/>
            <person name="Chalot M."/>
            <person name="Henrissat B."/>
            <person name="Kuees U."/>
            <person name="Lucas S."/>
            <person name="Van de Peer Y."/>
            <person name="Podila G.K."/>
            <person name="Polle A."/>
            <person name="Pukkila P.J."/>
            <person name="Richardson P.M."/>
            <person name="Rouze P."/>
            <person name="Sanders I.R."/>
            <person name="Stajich J.E."/>
            <person name="Tunlid A."/>
            <person name="Tuskan G."/>
            <person name="Grigoriev I.V."/>
        </authorList>
    </citation>
    <scope>NUCLEOTIDE SEQUENCE [LARGE SCALE GENOMIC DNA]</scope>
    <source>
        <strain evidence="4">S238N-H82 / ATCC MYA-4686</strain>
    </source>
</reference>
<keyword evidence="4" id="KW-1185">Reference proteome</keyword>
<organism evidence="4">
    <name type="scientific">Laccaria bicolor (strain S238N-H82 / ATCC MYA-4686)</name>
    <name type="common">Bicoloured deceiver</name>
    <name type="synonym">Laccaria laccata var. bicolor</name>
    <dbReference type="NCBI Taxonomy" id="486041"/>
    <lineage>
        <taxon>Eukaryota</taxon>
        <taxon>Fungi</taxon>
        <taxon>Dikarya</taxon>
        <taxon>Basidiomycota</taxon>
        <taxon>Agaricomycotina</taxon>
        <taxon>Agaricomycetes</taxon>
        <taxon>Agaricomycetidae</taxon>
        <taxon>Agaricales</taxon>
        <taxon>Agaricineae</taxon>
        <taxon>Hydnangiaceae</taxon>
        <taxon>Laccaria</taxon>
    </lineage>
</organism>
<dbReference type="PANTHER" id="PTHR14464:SF4">
    <property type="entry name" value="EXONUCLEASE V"/>
    <property type="match status" value="1"/>
</dbReference>
<evidence type="ECO:0000256" key="1">
    <source>
        <dbReference type="ARBA" id="ARBA00009797"/>
    </source>
</evidence>
<dbReference type="GO" id="GO:0005634">
    <property type="term" value="C:nucleus"/>
    <property type="evidence" value="ECO:0007669"/>
    <property type="project" value="TreeGrafter"/>
</dbReference>
<dbReference type="RefSeq" id="XP_001873437.1">
    <property type="nucleotide sequence ID" value="XM_001873402.1"/>
</dbReference>
<feature type="region of interest" description="Disordered" evidence="2">
    <location>
        <begin position="391"/>
        <end position="412"/>
    </location>
</feature>
<dbReference type="AlphaFoldDB" id="B0CRM2"/>
<dbReference type="PANTHER" id="PTHR14464">
    <property type="entry name" value="EXONUCLEASE V"/>
    <property type="match status" value="1"/>
</dbReference>
<dbReference type="GO" id="GO:0005739">
    <property type="term" value="C:mitochondrion"/>
    <property type="evidence" value="ECO:0007669"/>
    <property type="project" value="TreeGrafter"/>
</dbReference>
<name>B0CRM2_LACBS</name>
<comment type="similarity">
    <text evidence="1">Belongs to the EXO5 family.</text>
</comment>
<dbReference type="KEGG" id="lbc:LACBIDRAFT_301212"/>
<dbReference type="EMBL" id="DS547091">
    <property type="protein sequence ID" value="EDR15229.1"/>
    <property type="molecule type" value="Genomic_DNA"/>
</dbReference>
<evidence type="ECO:0000256" key="2">
    <source>
        <dbReference type="SAM" id="MobiDB-lite"/>
    </source>
</evidence>
<dbReference type="HOGENOM" id="CLU_013225_2_0_1"/>
<dbReference type="GeneID" id="6069750"/>
<dbReference type="Pfam" id="PF09810">
    <property type="entry name" value="Exo5"/>
    <property type="match status" value="2"/>
</dbReference>
<gene>
    <name evidence="3" type="ORF">LACBIDRAFT_301212</name>
</gene>
<protein>
    <submittedName>
        <fullName evidence="3">Predicted protein</fullName>
    </submittedName>
</protein>
<dbReference type="GO" id="GO:0045145">
    <property type="term" value="F:single-stranded DNA 5'-3' DNA exonuclease activity"/>
    <property type="evidence" value="ECO:0007669"/>
    <property type="project" value="InterPro"/>
</dbReference>
<dbReference type="InParanoid" id="B0CRM2"/>
<dbReference type="GO" id="GO:0036297">
    <property type="term" value="P:interstrand cross-link repair"/>
    <property type="evidence" value="ECO:0007669"/>
    <property type="project" value="TreeGrafter"/>
</dbReference>
<accession>B0CRM2</accession>
<dbReference type="InterPro" id="IPR019190">
    <property type="entry name" value="EXOV"/>
</dbReference>
<evidence type="ECO:0000313" key="3">
    <source>
        <dbReference type="EMBL" id="EDR15229.1"/>
    </source>
</evidence>
<dbReference type="FunCoup" id="B0CRM2">
    <property type="interactions" value="175"/>
</dbReference>